<evidence type="ECO:0000313" key="2">
    <source>
        <dbReference type="EMBL" id="MBB4653302.1"/>
    </source>
</evidence>
<name>A0ABR6L927_9HYPH</name>
<organism evidence="2 3">
    <name type="scientific">Aminobacter niigataensis</name>
    <dbReference type="NCBI Taxonomy" id="83265"/>
    <lineage>
        <taxon>Bacteria</taxon>
        <taxon>Pseudomonadati</taxon>
        <taxon>Pseudomonadota</taxon>
        <taxon>Alphaproteobacteria</taxon>
        <taxon>Hyphomicrobiales</taxon>
        <taxon>Phyllobacteriaceae</taxon>
        <taxon>Aminobacter</taxon>
    </lineage>
</organism>
<comment type="caution">
    <text evidence="2">The sequence shown here is derived from an EMBL/GenBank/DDBJ whole genome shotgun (WGS) entry which is preliminary data.</text>
</comment>
<reference evidence="2 3" key="1">
    <citation type="submission" date="2020-08" db="EMBL/GenBank/DDBJ databases">
        <title>Genomic Encyclopedia of Type Strains, Phase IV (KMG-IV): sequencing the most valuable type-strain genomes for metagenomic binning, comparative biology and taxonomic classification.</title>
        <authorList>
            <person name="Goeker M."/>
        </authorList>
    </citation>
    <scope>NUCLEOTIDE SEQUENCE [LARGE SCALE GENOMIC DNA]</scope>
    <source>
        <strain evidence="2 3">DSM 7050</strain>
    </source>
</reference>
<sequence length="318" mass="35949">MTQPQGAPTSASELTAIKHDIIKQLFLKTADQTYVVARWCFLNQLYLDFYWNAVHGLEKHLKAVLLMNGCSAKAPAGGPAYGHNVVKLFEAVRSLAPTLLPTILTRPEDLQIRRWRDETVEDFLKRIYDLGQGENRYNIFGFSQQPEDLHKLDMVIFAIRKLCVPLDAPYFGRRPDRANDKTFRKILTEHPGTVLRRVGTRFYELIGRKGTEAVREAALTHNLPFAPADYDHGELRNRSSGDNPVLYRRIIVYAEGGTQRGEDALGLAQICEWLITNVQLSSDVKGQIQVAKNKLLAQSRKADRSVSEPETGTEGRME</sequence>
<dbReference type="EMBL" id="JACHOT010000012">
    <property type="protein sequence ID" value="MBB4653302.1"/>
    <property type="molecule type" value="Genomic_DNA"/>
</dbReference>
<feature type="region of interest" description="Disordered" evidence="1">
    <location>
        <begin position="298"/>
        <end position="318"/>
    </location>
</feature>
<evidence type="ECO:0000313" key="3">
    <source>
        <dbReference type="Proteomes" id="UP000539538"/>
    </source>
</evidence>
<feature type="compositionally biased region" description="Basic and acidic residues" evidence="1">
    <location>
        <begin position="300"/>
        <end position="318"/>
    </location>
</feature>
<dbReference type="RefSeq" id="WP_183264646.1">
    <property type="nucleotide sequence ID" value="NZ_BAAAVZ010000017.1"/>
</dbReference>
<protein>
    <recommendedName>
        <fullName evidence="4">HEPN domain-containing protein</fullName>
    </recommendedName>
</protein>
<keyword evidence="3" id="KW-1185">Reference proteome</keyword>
<evidence type="ECO:0008006" key="4">
    <source>
        <dbReference type="Google" id="ProtNLM"/>
    </source>
</evidence>
<gene>
    <name evidence="2" type="ORF">GGQ99_005092</name>
</gene>
<accession>A0ABR6L927</accession>
<dbReference type="Proteomes" id="UP000539538">
    <property type="component" value="Unassembled WGS sequence"/>
</dbReference>
<proteinExistence type="predicted"/>
<evidence type="ECO:0000256" key="1">
    <source>
        <dbReference type="SAM" id="MobiDB-lite"/>
    </source>
</evidence>